<accession>A0AA89BJQ6</accession>
<organism evidence="1 2">
    <name type="scientific">Escallonia herrerae</name>
    <dbReference type="NCBI Taxonomy" id="1293975"/>
    <lineage>
        <taxon>Eukaryota</taxon>
        <taxon>Viridiplantae</taxon>
        <taxon>Streptophyta</taxon>
        <taxon>Embryophyta</taxon>
        <taxon>Tracheophyta</taxon>
        <taxon>Spermatophyta</taxon>
        <taxon>Magnoliopsida</taxon>
        <taxon>eudicotyledons</taxon>
        <taxon>Gunneridae</taxon>
        <taxon>Pentapetalae</taxon>
        <taxon>asterids</taxon>
        <taxon>campanulids</taxon>
        <taxon>Escalloniales</taxon>
        <taxon>Escalloniaceae</taxon>
        <taxon>Escallonia</taxon>
    </lineage>
</organism>
<name>A0AA89BJQ6_9ASTE</name>
<reference evidence="1" key="1">
    <citation type="submission" date="2022-12" db="EMBL/GenBank/DDBJ databases">
        <title>Draft genome assemblies for two species of Escallonia (Escalloniales).</title>
        <authorList>
            <person name="Chanderbali A."/>
            <person name="Dervinis C."/>
            <person name="Anghel I."/>
            <person name="Soltis D."/>
            <person name="Soltis P."/>
            <person name="Zapata F."/>
        </authorList>
    </citation>
    <scope>NUCLEOTIDE SEQUENCE</scope>
    <source>
        <strain evidence="1">UCBG64.0493</strain>
        <tissue evidence="1">Leaf</tissue>
    </source>
</reference>
<dbReference type="Proteomes" id="UP001188597">
    <property type="component" value="Unassembled WGS sequence"/>
</dbReference>
<sequence>MNINSELRKTDLKRMKQSIDFLPPGSSNMDAELYIFDNIQLKQILVSHPPNPPVESMQDISKWVLDIGDGKLSTFTLQDEDEPY</sequence>
<keyword evidence="2" id="KW-1185">Reference proteome</keyword>
<comment type="caution">
    <text evidence="1">The sequence shown here is derived from an EMBL/GenBank/DDBJ whole genome shotgun (WGS) entry which is preliminary data.</text>
</comment>
<evidence type="ECO:0000313" key="1">
    <source>
        <dbReference type="EMBL" id="KAK3034126.1"/>
    </source>
</evidence>
<dbReference type="EMBL" id="JAVXUP010000211">
    <property type="protein sequence ID" value="KAK3034126.1"/>
    <property type="molecule type" value="Genomic_DNA"/>
</dbReference>
<evidence type="ECO:0000313" key="2">
    <source>
        <dbReference type="Proteomes" id="UP001188597"/>
    </source>
</evidence>
<proteinExistence type="predicted"/>
<protein>
    <submittedName>
        <fullName evidence="1">Uncharacterized protein</fullName>
    </submittedName>
</protein>
<dbReference type="AlphaFoldDB" id="A0AA89BJQ6"/>
<gene>
    <name evidence="1" type="ORF">RJ639_034478</name>
</gene>